<evidence type="ECO:0000256" key="1">
    <source>
        <dbReference type="SAM" id="Phobius"/>
    </source>
</evidence>
<comment type="caution">
    <text evidence="2">The sequence shown here is derived from an EMBL/GenBank/DDBJ whole genome shotgun (WGS) entry which is preliminary data.</text>
</comment>
<proteinExistence type="predicted"/>
<name>A0A0F9FQ86_9ZZZZ</name>
<organism evidence="2">
    <name type="scientific">marine sediment metagenome</name>
    <dbReference type="NCBI Taxonomy" id="412755"/>
    <lineage>
        <taxon>unclassified sequences</taxon>
        <taxon>metagenomes</taxon>
        <taxon>ecological metagenomes</taxon>
    </lineage>
</organism>
<dbReference type="EMBL" id="LAZR01031618">
    <property type="protein sequence ID" value="KKL53227.1"/>
    <property type="molecule type" value="Genomic_DNA"/>
</dbReference>
<keyword evidence="1" id="KW-0812">Transmembrane</keyword>
<feature type="non-terminal residue" evidence="2">
    <location>
        <position position="1"/>
    </location>
</feature>
<protein>
    <submittedName>
        <fullName evidence="2">Uncharacterized protein</fullName>
    </submittedName>
</protein>
<keyword evidence="1" id="KW-0472">Membrane</keyword>
<keyword evidence="1" id="KW-1133">Transmembrane helix</keyword>
<dbReference type="AlphaFoldDB" id="A0A0F9FQ86"/>
<gene>
    <name evidence="2" type="ORF">LCGC14_2277500</name>
</gene>
<reference evidence="2" key="1">
    <citation type="journal article" date="2015" name="Nature">
        <title>Complex archaea that bridge the gap between prokaryotes and eukaryotes.</title>
        <authorList>
            <person name="Spang A."/>
            <person name="Saw J.H."/>
            <person name="Jorgensen S.L."/>
            <person name="Zaremba-Niedzwiedzka K."/>
            <person name="Martijn J."/>
            <person name="Lind A.E."/>
            <person name="van Eijk R."/>
            <person name="Schleper C."/>
            <person name="Guy L."/>
            <person name="Ettema T.J."/>
        </authorList>
    </citation>
    <scope>NUCLEOTIDE SEQUENCE</scope>
</reference>
<sequence length="88" mass="9376">AARDFVFQTGGASVVSFVGFVYFFQAPEERPGQVLAMLADPAGCAILISGKRTVTPGKSAGLVLPTWKVELFLRSLRPDSPATHSQPI</sequence>
<evidence type="ECO:0000313" key="2">
    <source>
        <dbReference type="EMBL" id="KKL53227.1"/>
    </source>
</evidence>
<accession>A0A0F9FQ86</accession>
<feature type="transmembrane region" description="Helical" evidence="1">
    <location>
        <begin position="6"/>
        <end position="24"/>
    </location>
</feature>